<feature type="domain" description="FBD" evidence="1">
    <location>
        <begin position="79"/>
        <end position="150"/>
    </location>
</feature>
<comment type="caution">
    <text evidence="2">The sequence shown here is derived from an EMBL/GenBank/DDBJ whole genome shotgun (WGS) entry which is preliminary data.</text>
</comment>
<proteinExistence type="predicted"/>
<sequence length="160" mass="18695">MHLKKVRYGKGGHLFMEKLISGCHVLEELNLVRYQYGWMETLCMRSQTLKIFCLTFHPDFSVSTDPEPEQKMDLTKVPQFLISTLERVEINKVNMWEGPGMKLATYFIMNSAVLKKLSLNDSDLTKQEIDFYNGLFILIRSSRKCQVFFDDMPLIMLGRN</sequence>
<name>A0ABQ7LA34_BRACM</name>
<evidence type="ECO:0000313" key="2">
    <source>
        <dbReference type="EMBL" id="KAG5383431.1"/>
    </source>
</evidence>
<dbReference type="InterPro" id="IPR013101">
    <property type="entry name" value="LRR_PRU1-like"/>
</dbReference>
<protein>
    <recommendedName>
        <fullName evidence="1">FBD domain-containing protein</fullName>
    </recommendedName>
</protein>
<reference evidence="2 3" key="1">
    <citation type="submission" date="2021-03" db="EMBL/GenBank/DDBJ databases">
        <authorList>
            <person name="King G.J."/>
            <person name="Bancroft I."/>
            <person name="Baten A."/>
            <person name="Bloomfield J."/>
            <person name="Borpatragohain P."/>
            <person name="He Z."/>
            <person name="Irish N."/>
            <person name="Irwin J."/>
            <person name="Liu K."/>
            <person name="Mauleon R.P."/>
            <person name="Moore J."/>
            <person name="Morris R."/>
            <person name="Ostergaard L."/>
            <person name="Wang B."/>
            <person name="Wells R."/>
        </authorList>
    </citation>
    <scope>NUCLEOTIDE SEQUENCE [LARGE SCALE GENOMIC DNA]</scope>
    <source>
        <strain evidence="2">R-o-18</strain>
        <tissue evidence="2">Leaf</tissue>
    </source>
</reference>
<dbReference type="SMART" id="SM00579">
    <property type="entry name" value="FBD"/>
    <property type="match status" value="1"/>
</dbReference>
<accession>A0ABQ7LA34</accession>
<evidence type="ECO:0000313" key="3">
    <source>
        <dbReference type="Proteomes" id="UP000823674"/>
    </source>
</evidence>
<dbReference type="Pfam" id="PF08387">
    <property type="entry name" value="FBD"/>
    <property type="match status" value="1"/>
</dbReference>
<keyword evidence="3" id="KW-1185">Reference proteome</keyword>
<dbReference type="Proteomes" id="UP000823674">
    <property type="component" value="Chromosome A09"/>
</dbReference>
<dbReference type="Pfam" id="PF07723">
    <property type="entry name" value="LRR_2"/>
    <property type="match status" value="1"/>
</dbReference>
<gene>
    <name evidence="2" type="primary">A09p025000.1_BraROA</name>
    <name evidence="2" type="ORF">IGI04_034901</name>
</gene>
<dbReference type="EMBL" id="JADBGQ010000008">
    <property type="protein sequence ID" value="KAG5383431.1"/>
    <property type="molecule type" value="Genomic_DNA"/>
</dbReference>
<dbReference type="InterPro" id="IPR006566">
    <property type="entry name" value="FBD"/>
</dbReference>
<evidence type="ECO:0000259" key="1">
    <source>
        <dbReference type="SMART" id="SM00579"/>
    </source>
</evidence>
<organism evidence="2 3">
    <name type="scientific">Brassica rapa subsp. trilocularis</name>
    <dbReference type="NCBI Taxonomy" id="1813537"/>
    <lineage>
        <taxon>Eukaryota</taxon>
        <taxon>Viridiplantae</taxon>
        <taxon>Streptophyta</taxon>
        <taxon>Embryophyta</taxon>
        <taxon>Tracheophyta</taxon>
        <taxon>Spermatophyta</taxon>
        <taxon>Magnoliopsida</taxon>
        <taxon>eudicotyledons</taxon>
        <taxon>Gunneridae</taxon>
        <taxon>Pentapetalae</taxon>
        <taxon>rosids</taxon>
        <taxon>malvids</taxon>
        <taxon>Brassicales</taxon>
        <taxon>Brassicaceae</taxon>
        <taxon>Brassiceae</taxon>
        <taxon>Brassica</taxon>
    </lineage>
</organism>